<name>A0A426Z8U4_ENSVE</name>
<accession>A0A426Z8U4</accession>
<protein>
    <submittedName>
        <fullName evidence="2">Uncharacterized protein</fullName>
    </submittedName>
</protein>
<evidence type="ECO:0000313" key="3">
    <source>
        <dbReference type="Proteomes" id="UP000287651"/>
    </source>
</evidence>
<reference evidence="2 3" key="1">
    <citation type="journal article" date="2014" name="Agronomy (Basel)">
        <title>A Draft Genome Sequence for Ensete ventricosum, the Drought-Tolerant Tree Against Hunger.</title>
        <authorList>
            <person name="Harrison J."/>
            <person name="Moore K.A."/>
            <person name="Paszkiewicz K."/>
            <person name="Jones T."/>
            <person name="Grant M."/>
            <person name="Ambacheew D."/>
            <person name="Muzemil S."/>
            <person name="Studholme D.J."/>
        </authorList>
    </citation>
    <scope>NUCLEOTIDE SEQUENCE [LARGE SCALE GENOMIC DNA]</scope>
</reference>
<comment type="caution">
    <text evidence="2">The sequence shown here is derived from an EMBL/GenBank/DDBJ whole genome shotgun (WGS) entry which is preliminary data.</text>
</comment>
<gene>
    <name evidence="2" type="ORF">B296_00016081</name>
</gene>
<organism evidence="2 3">
    <name type="scientific">Ensete ventricosum</name>
    <name type="common">Abyssinian banana</name>
    <name type="synonym">Musa ensete</name>
    <dbReference type="NCBI Taxonomy" id="4639"/>
    <lineage>
        <taxon>Eukaryota</taxon>
        <taxon>Viridiplantae</taxon>
        <taxon>Streptophyta</taxon>
        <taxon>Embryophyta</taxon>
        <taxon>Tracheophyta</taxon>
        <taxon>Spermatophyta</taxon>
        <taxon>Magnoliopsida</taxon>
        <taxon>Liliopsida</taxon>
        <taxon>Zingiberales</taxon>
        <taxon>Musaceae</taxon>
        <taxon>Ensete</taxon>
    </lineage>
</organism>
<feature type="compositionally biased region" description="Basic and acidic residues" evidence="1">
    <location>
        <begin position="24"/>
        <end position="40"/>
    </location>
</feature>
<evidence type="ECO:0000313" key="2">
    <source>
        <dbReference type="EMBL" id="RRT60382.1"/>
    </source>
</evidence>
<dbReference type="AlphaFoldDB" id="A0A426Z8U4"/>
<proteinExistence type="predicted"/>
<dbReference type="EMBL" id="AMZH03007810">
    <property type="protein sequence ID" value="RRT60382.1"/>
    <property type="molecule type" value="Genomic_DNA"/>
</dbReference>
<dbReference type="Proteomes" id="UP000287651">
    <property type="component" value="Unassembled WGS sequence"/>
</dbReference>
<evidence type="ECO:0000256" key="1">
    <source>
        <dbReference type="SAM" id="MobiDB-lite"/>
    </source>
</evidence>
<sequence length="127" mass="13928">MKSKKWMANKAEKDTSQGEGRGSSLEKDKAKGKEPTKESTEGPGHCLTMKELYEMGGRAGNVKYFAAWVTDLPGLEIGAPMKVCWIDLLAPSYFWDDGLVAVKYARGMLPPSIAKQLYGAPSKELID</sequence>
<feature type="region of interest" description="Disordered" evidence="1">
    <location>
        <begin position="1"/>
        <end position="45"/>
    </location>
</feature>